<evidence type="ECO:0008006" key="5">
    <source>
        <dbReference type="Google" id="ProtNLM"/>
    </source>
</evidence>
<feature type="compositionally biased region" description="Basic residues" evidence="2">
    <location>
        <begin position="475"/>
        <end position="487"/>
    </location>
</feature>
<sequence length="501" mass="56161">MDPLSITSAVIGLLTATGKVCSLLEGLSCIKDAPVAIANASREIRHAEIVLRSMQKLLERLDLPSSRRALIQVDDLRVTLAEAMLSFSAFEILLRRLESRAKIAVAISWPRYSRQMDDHLARISRYQQSLMLMITILQCDTDTEAYKSQEKLQMLVDRVLAENSELRQKLVESEDTFAARSMVTCRRDDDVTAGQPPDDDASTIRRVRKSIDTFGGGTIRFAFERILEQSNVYRRTANQIECDKSFSTTIPRSNALSVFCGCSLADISVMSVIAMPLTVADVSNSKYYVVDSPATSSTDPGDPAAEQPYSLQRVEATYPARMFSVARNVMLPEQLGVYRAPRRRRNLTEVAEQTDPKTSGSSGLKPASLRVTGTDSTDADIPKSNTELDSETQVSAYAWSWVGCDECRYCQACDKEIVHTATPKVPALYTKDVPRCPRCRRPLCMPQSEYTKGVYCETCSENGGRRRLGWSERSRRPKKKSKKQAKRTKWDESNLSVWDRI</sequence>
<evidence type="ECO:0000313" key="3">
    <source>
        <dbReference type="EMBL" id="KAK1751187.1"/>
    </source>
</evidence>
<feature type="region of interest" description="Disordered" evidence="2">
    <location>
        <begin position="470"/>
        <end position="501"/>
    </location>
</feature>
<comment type="caution">
    <text evidence="3">The sequence shown here is derived from an EMBL/GenBank/DDBJ whole genome shotgun (WGS) entry which is preliminary data.</text>
</comment>
<name>A0AAJ0B429_9PEZI</name>
<dbReference type="AlphaFoldDB" id="A0AAJ0B429"/>
<organism evidence="3 4">
    <name type="scientific">Echria macrotheca</name>
    <dbReference type="NCBI Taxonomy" id="438768"/>
    <lineage>
        <taxon>Eukaryota</taxon>
        <taxon>Fungi</taxon>
        <taxon>Dikarya</taxon>
        <taxon>Ascomycota</taxon>
        <taxon>Pezizomycotina</taxon>
        <taxon>Sordariomycetes</taxon>
        <taxon>Sordariomycetidae</taxon>
        <taxon>Sordariales</taxon>
        <taxon>Schizotheciaceae</taxon>
        <taxon>Echria</taxon>
    </lineage>
</organism>
<evidence type="ECO:0000256" key="1">
    <source>
        <dbReference type="SAM" id="Coils"/>
    </source>
</evidence>
<keyword evidence="4" id="KW-1185">Reference proteome</keyword>
<keyword evidence="1" id="KW-0175">Coiled coil</keyword>
<evidence type="ECO:0000256" key="2">
    <source>
        <dbReference type="SAM" id="MobiDB-lite"/>
    </source>
</evidence>
<gene>
    <name evidence="3" type="ORF">QBC47DRAFT_392406</name>
</gene>
<proteinExistence type="predicted"/>
<feature type="region of interest" description="Disordered" evidence="2">
    <location>
        <begin position="346"/>
        <end position="387"/>
    </location>
</feature>
<evidence type="ECO:0000313" key="4">
    <source>
        <dbReference type="Proteomes" id="UP001239445"/>
    </source>
</evidence>
<reference evidence="3" key="1">
    <citation type="submission" date="2023-06" db="EMBL/GenBank/DDBJ databases">
        <title>Genome-scale phylogeny and comparative genomics of the fungal order Sordariales.</title>
        <authorList>
            <consortium name="Lawrence Berkeley National Laboratory"/>
            <person name="Hensen N."/>
            <person name="Bonometti L."/>
            <person name="Westerberg I."/>
            <person name="Brannstrom I.O."/>
            <person name="Guillou S."/>
            <person name="Cros-Aarteil S."/>
            <person name="Calhoun S."/>
            <person name="Haridas S."/>
            <person name="Kuo A."/>
            <person name="Mondo S."/>
            <person name="Pangilinan J."/>
            <person name="Riley R."/>
            <person name="Labutti K."/>
            <person name="Andreopoulos B."/>
            <person name="Lipzen A."/>
            <person name="Chen C."/>
            <person name="Yanf M."/>
            <person name="Daum C."/>
            <person name="Ng V."/>
            <person name="Clum A."/>
            <person name="Steindorff A."/>
            <person name="Ohm R."/>
            <person name="Martin F."/>
            <person name="Silar P."/>
            <person name="Natvig D."/>
            <person name="Lalanne C."/>
            <person name="Gautier V."/>
            <person name="Ament-Velasquez S.L."/>
            <person name="Kruys A."/>
            <person name="Hutchinson M.I."/>
            <person name="Powell A.J."/>
            <person name="Barry K."/>
            <person name="Miller A.N."/>
            <person name="Grigoriev I.V."/>
            <person name="Debuchy R."/>
            <person name="Gladieux P."/>
            <person name="Thoren M.H."/>
            <person name="Johannesson H."/>
        </authorList>
    </citation>
    <scope>NUCLEOTIDE SEQUENCE</scope>
    <source>
        <strain evidence="3">PSN4</strain>
    </source>
</reference>
<dbReference type="Proteomes" id="UP001239445">
    <property type="component" value="Unassembled WGS sequence"/>
</dbReference>
<dbReference type="EMBL" id="MU839843">
    <property type="protein sequence ID" value="KAK1751187.1"/>
    <property type="molecule type" value="Genomic_DNA"/>
</dbReference>
<accession>A0AAJ0B429</accession>
<feature type="coiled-coil region" evidence="1">
    <location>
        <begin position="149"/>
        <end position="176"/>
    </location>
</feature>
<protein>
    <recommendedName>
        <fullName evidence="5">Fungal N-terminal domain-containing protein</fullName>
    </recommendedName>
</protein>